<sequence length="256" mass="28417">MTTASREEDGKSPAPAEGRQSIYIARYGLPETPLVEGVGPFDMNLSAEGTQAAHELARHLHENARIKHIFTSPFKRALHTASIVSQDLGLGKVNVEDGITEWQSPELVGGENPYKPPSLIDLLENFPEINPKWEPMCRPEPFETEEEMCTRAARVARILADSCFPSDVLIVSHAPCNIAIGLGLEGLDLKEARGRTKIEPWPLGGLTRFTRDSVGESSRWELAESCATGHLSGHWREGKQRWTLPALRRHVQARGW</sequence>
<dbReference type="Gene3D" id="3.40.50.1240">
    <property type="entry name" value="Phosphoglycerate mutase-like"/>
    <property type="match status" value="1"/>
</dbReference>
<proteinExistence type="predicted"/>
<dbReference type="PANTHER" id="PTHR16469">
    <property type="entry name" value="UBIQUITIN-ASSOCIATED AND SH3 DOMAIN-CONTAINING BA-RELATED"/>
    <property type="match status" value="1"/>
</dbReference>
<dbReference type="AlphaFoldDB" id="A0AAX4PB16"/>
<dbReference type="Proteomes" id="UP001472866">
    <property type="component" value="Chromosome 07"/>
</dbReference>
<keyword evidence="2" id="KW-1185">Reference proteome</keyword>
<organism evidence="1 2">
    <name type="scientific">Chloropicon roscoffensis</name>
    <dbReference type="NCBI Taxonomy" id="1461544"/>
    <lineage>
        <taxon>Eukaryota</taxon>
        <taxon>Viridiplantae</taxon>
        <taxon>Chlorophyta</taxon>
        <taxon>Chloropicophyceae</taxon>
        <taxon>Chloropicales</taxon>
        <taxon>Chloropicaceae</taxon>
        <taxon>Chloropicon</taxon>
    </lineage>
</organism>
<accession>A0AAX4PB16</accession>
<dbReference type="SUPFAM" id="SSF53254">
    <property type="entry name" value="Phosphoglycerate mutase-like"/>
    <property type="match status" value="1"/>
</dbReference>
<dbReference type="PANTHER" id="PTHR16469:SF27">
    <property type="entry name" value="UBIQUITIN-ASSOCIATED AND SH3 DOMAIN-CONTAINING BA-RELATED"/>
    <property type="match status" value="1"/>
</dbReference>
<dbReference type="InterPro" id="IPR029033">
    <property type="entry name" value="His_PPase_superfam"/>
</dbReference>
<protein>
    <submittedName>
        <fullName evidence="1">Histidine phosphatase superfamily protein</fullName>
    </submittedName>
</protein>
<dbReference type="CDD" id="cd07067">
    <property type="entry name" value="HP_PGM_like"/>
    <property type="match status" value="1"/>
</dbReference>
<dbReference type="InterPro" id="IPR013078">
    <property type="entry name" value="His_Pase_superF_clade-1"/>
</dbReference>
<dbReference type="InterPro" id="IPR051710">
    <property type="entry name" value="Phosphatase_SH3-domain"/>
</dbReference>
<evidence type="ECO:0000313" key="2">
    <source>
        <dbReference type="Proteomes" id="UP001472866"/>
    </source>
</evidence>
<gene>
    <name evidence="1" type="ORF">HKI87_07g46740</name>
</gene>
<dbReference type="Pfam" id="PF00300">
    <property type="entry name" value="His_Phos_1"/>
    <property type="match status" value="1"/>
</dbReference>
<name>A0AAX4PB16_9CHLO</name>
<reference evidence="1 2" key="1">
    <citation type="submission" date="2024-03" db="EMBL/GenBank/DDBJ databases">
        <title>Complete genome sequence of the green alga Chloropicon roscoffensis RCC1871.</title>
        <authorList>
            <person name="Lemieux C."/>
            <person name="Pombert J.-F."/>
            <person name="Otis C."/>
            <person name="Turmel M."/>
        </authorList>
    </citation>
    <scope>NUCLEOTIDE SEQUENCE [LARGE SCALE GENOMIC DNA]</scope>
    <source>
        <strain evidence="1 2">RCC1871</strain>
    </source>
</reference>
<dbReference type="EMBL" id="CP151507">
    <property type="protein sequence ID" value="WZN63129.1"/>
    <property type="molecule type" value="Genomic_DNA"/>
</dbReference>
<evidence type="ECO:0000313" key="1">
    <source>
        <dbReference type="EMBL" id="WZN63129.1"/>
    </source>
</evidence>